<dbReference type="GO" id="GO:0052381">
    <property type="term" value="F:tRNA dimethylallyltransferase activity"/>
    <property type="evidence" value="ECO:0007669"/>
    <property type="project" value="UniProtKB-EC"/>
</dbReference>
<dbReference type="PANTHER" id="PTHR11088:SF60">
    <property type="entry name" value="TRNA DIMETHYLALLYLTRANSFERASE"/>
    <property type="match status" value="1"/>
</dbReference>
<keyword evidence="10" id="KW-0460">Magnesium</keyword>
<comment type="similarity">
    <text evidence="3 14">Belongs to the IPP transferase family.</text>
</comment>
<evidence type="ECO:0000313" key="15">
    <source>
        <dbReference type="EMBL" id="XBT18452.1"/>
    </source>
</evidence>
<evidence type="ECO:0000256" key="2">
    <source>
        <dbReference type="ARBA" id="ARBA00003213"/>
    </source>
</evidence>
<sequence length="286" mass="35043">MVGPTCIGKTKLSLFLSKKFKSDIISCDSQQFYKEINICNSKVNKNILKKYHHHFINICSVYEKFFNIYLYKKKVFSFLNKYFKKKNIIIMVGGSMLYEKTISNNLNLIKYNLIKNNKKDISIYLEYIKRKDIKIYNTLDKNNIKKIINYYNILINTKKKISYLFKKKNKINNFKVIKIGLYNKKKYILNNINNIVNLMFKNNVIFEMKKIFLNKKKKYINCIGYKDLYFFFKKNITLKQLIINMKYKIKKYYKKQITWYKKDLLINWFYNNNFNYIYNYIYKYLI</sequence>
<evidence type="ECO:0000256" key="3">
    <source>
        <dbReference type="ARBA" id="ARBA00005842"/>
    </source>
</evidence>
<gene>
    <name evidence="15" type="primary">miaA</name>
    <name evidence="15" type="ORF">ABNO50_00250</name>
</gene>
<comment type="cofactor">
    <cofactor evidence="1">
        <name>Mg(2+)</name>
        <dbReference type="ChEBI" id="CHEBI:18420"/>
    </cofactor>
</comment>
<reference evidence="15" key="1">
    <citation type="submission" date="2024-06" db="EMBL/GenBank/DDBJ databases">
        <title>Diversity, functionality, and evolutionary history of bacterial symbionts in false click beetles (Coleoptera, Throscidae).</title>
        <authorList>
            <person name="Wierz J.C."/>
            <person name="Malm H."/>
            <person name="Kaltenpoth M."/>
            <person name="Engl T."/>
        </authorList>
    </citation>
    <scope>NUCLEOTIDE SEQUENCE</scope>
    <source>
        <strain evidence="15">Tduv</strain>
    </source>
</reference>
<evidence type="ECO:0000256" key="7">
    <source>
        <dbReference type="ARBA" id="ARBA00022694"/>
    </source>
</evidence>
<dbReference type="EC" id="2.5.1.75" evidence="4 12"/>
<dbReference type="Gene3D" id="1.10.287.890">
    <property type="entry name" value="Crystal structure of tRNA isopentenylpyrophosphate transferase (bh2366) domain"/>
    <property type="match status" value="1"/>
</dbReference>
<comment type="catalytic activity">
    <reaction evidence="11 12">
        <text>adenosine(37) in tRNA + dimethylallyl diphosphate = N(6)-dimethylallyladenosine(37) in tRNA + diphosphate</text>
        <dbReference type="Rhea" id="RHEA:26482"/>
        <dbReference type="Rhea" id="RHEA-COMP:10162"/>
        <dbReference type="Rhea" id="RHEA-COMP:10375"/>
        <dbReference type="ChEBI" id="CHEBI:33019"/>
        <dbReference type="ChEBI" id="CHEBI:57623"/>
        <dbReference type="ChEBI" id="CHEBI:74411"/>
        <dbReference type="ChEBI" id="CHEBI:74415"/>
        <dbReference type="EC" id="2.5.1.75"/>
    </reaction>
</comment>
<evidence type="ECO:0000256" key="6">
    <source>
        <dbReference type="ARBA" id="ARBA00022679"/>
    </source>
</evidence>
<protein>
    <recommendedName>
        <fullName evidence="5 12">tRNA dimethylallyltransferase</fullName>
        <ecNumber evidence="4 12">2.5.1.75</ecNumber>
    </recommendedName>
</protein>
<dbReference type="GO" id="GO:0006400">
    <property type="term" value="P:tRNA modification"/>
    <property type="evidence" value="ECO:0007669"/>
    <property type="project" value="TreeGrafter"/>
</dbReference>
<dbReference type="InterPro" id="IPR027417">
    <property type="entry name" value="P-loop_NTPase"/>
</dbReference>
<keyword evidence="7 12" id="KW-0819">tRNA processing</keyword>
<evidence type="ECO:0000256" key="11">
    <source>
        <dbReference type="ARBA" id="ARBA00049563"/>
    </source>
</evidence>
<evidence type="ECO:0000256" key="4">
    <source>
        <dbReference type="ARBA" id="ARBA00012665"/>
    </source>
</evidence>
<evidence type="ECO:0000256" key="9">
    <source>
        <dbReference type="ARBA" id="ARBA00022840"/>
    </source>
</evidence>
<evidence type="ECO:0000256" key="10">
    <source>
        <dbReference type="ARBA" id="ARBA00022842"/>
    </source>
</evidence>
<dbReference type="NCBIfam" id="TIGR00174">
    <property type="entry name" value="miaA"/>
    <property type="match status" value="1"/>
</dbReference>
<evidence type="ECO:0000256" key="5">
    <source>
        <dbReference type="ARBA" id="ARBA00017477"/>
    </source>
</evidence>
<dbReference type="Pfam" id="PF01715">
    <property type="entry name" value="IPPT"/>
    <property type="match status" value="1"/>
</dbReference>
<dbReference type="EMBL" id="CP157894">
    <property type="protein sequence ID" value="XBT18452.1"/>
    <property type="molecule type" value="Genomic_DNA"/>
</dbReference>
<evidence type="ECO:0000256" key="14">
    <source>
        <dbReference type="RuleBase" id="RU003785"/>
    </source>
</evidence>
<comment type="function">
    <text evidence="2 13">Catalyzes the transfer of a dimethylallyl group onto the adenine at position 37 in tRNAs that read codons beginning with uridine, leading to the formation of N6-(dimethylallyl)adenosine (i(6)A).</text>
</comment>
<dbReference type="InterPro" id="IPR018022">
    <property type="entry name" value="IPT"/>
</dbReference>
<dbReference type="PANTHER" id="PTHR11088">
    <property type="entry name" value="TRNA DIMETHYLALLYLTRANSFERASE"/>
    <property type="match status" value="1"/>
</dbReference>
<dbReference type="InterPro" id="IPR039657">
    <property type="entry name" value="Dimethylallyltransferase"/>
</dbReference>
<keyword evidence="9 14" id="KW-0067">ATP-binding</keyword>
<evidence type="ECO:0000256" key="1">
    <source>
        <dbReference type="ARBA" id="ARBA00001946"/>
    </source>
</evidence>
<evidence type="ECO:0000256" key="12">
    <source>
        <dbReference type="RuleBase" id="RU003783"/>
    </source>
</evidence>
<organism evidence="15">
    <name type="scientific">Candidatus Shikimatogenerans sp. Tduv</name>
    <dbReference type="NCBI Taxonomy" id="3158567"/>
    <lineage>
        <taxon>Bacteria</taxon>
        <taxon>Pseudomonadati</taxon>
        <taxon>Bacteroidota</taxon>
        <taxon>Flavobacteriia</taxon>
        <taxon>Flavobacteriales</taxon>
        <taxon>Candidatus Shikimatogenerans</taxon>
    </lineage>
</organism>
<accession>A0AAU7QRN4</accession>
<evidence type="ECO:0000256" key="8">
    <source>
        <dbReference type="ARBA" id="ARBA00022741"/>
    </source>
</evidence>
<keyword evidence="6 14" id="KW-0808">Transferase</keyword>
<dbReference type="GO" id="GO:0005524">
    <property type="term" value="F:ATP binding"/>
    <property type="evidence" value="ECO:0007669"/>
    <property type="project" value="UniProtKB-KW"/>
</dbReference>
<proteinExistence type="inferred from homology"/>
<dbReference type="AlphaFoldDB" id="A0AAU7QRN4"/>
<evidence type="ECO:0000256" key="13">
    <source>
        <dbReference type="RuleBase" id="RU003784"/>
    </source>
</evidence>
<dbReference type="Gene3D" id="3.40.50.300">
    <property type="entry name" value="P-loop containing nucleotide triphosphate hydrolases"/>
    <property type="match status" value="1"/>
</dbReference>
<keyword evidence="8 14" id="KW-0547">Nucleotide-binding</keyword>
<name>A0AAU7QRN4_9FLAO</name>